<dbReference type="InterPro" id="IPR042099">
    <property type="entry name" value="ANL_N_sf"/>
</dbReference>
<protein>
    <submittedName>
        <fullName evidence="2">Uncharacterized protein</fullName>
    </submittedName>
</protein>
<reference evidence="2 3" key="1">
    <citation type="submission" date="2022-07" db="EMBL/GenBank/DDBJ databases">
        <authorList>
            <person name="Phongsopitanun W."/>
            <person name="Tanasupawat S."/>
        </authorList>
    </citation>
    <scope>NUCLEOTIDE SEQUENCE [LARGE SCALE GENOMIC DNA]</scope>
    <source>
        <strain evidence="2 3">RCU-064</strain>
    </source>
</reference>
<keyword evidence="3" id="KW-1185">Reference proteome</keyword>
<dbReference type="RefSeq" id="WP_256656066.1">
    <property type="nucleotide sequence ID" value="NZ_JANIAA010000074.1"/>
</dbReference>
<dbReference type="EMBL" id="JANIAA010000074">
    <property type="protein sequence ID" value="MCQ8195336.1"/>
    <property type="molecule type" value="Genomic_DNA"/>
</dbReference>
<gene>
    <name evidence="2" type="ORF">NP777_45420</name>
</gene>
<dbReference type="Gene3D" id="3.40.50.12780">
    <property type="entry name" value="N-terminal domain of ligase-like"/>
    <property type="match status" value="1"/>
</dbReference>
<organism evidence="2 3">
    <name type="scientific">Streptomyces rugosispiralis</name>
    <dbReference type="NCBI Taxonomy" id="2967341"/>
    <lineage>
        <taxon>Bacteria</taxon>
        <taxon>Bacillati</taxon>
        <taxon>Actinomycetota</taxon>
        <taxon>Actinomycetes</taxon>
        <taxon>Kitasatosporales</taxon>
        <taxon>Streptomycetaceae</taxon>
        <taxon>Streptomyces</taxon>
    </lineage>
</organism>
<dbReference type="SUPFAM" id="SSF56801">
    <property type="entry name" value="Acetyl-CoA synthetase-like"/>
    <property type="match status" value="1"/>
</dbReference>
<dbReference type="Proteomes" id="UP001204746">
    <property type="component" value="Unassembled WGS sequence"/>
</dbReference>
<evidence type="ECO:0000313" key="3">
    <source>
        <dbReference type="Proteomes" id="UP001204746"/>
    </source>
</evidence>
<feature type="compositionally biased region" description="Low complexity" evidence="1">
    <location>
        <begin position="71"/>
        <end position="86"/>
    </location>
</feature>
<feature type="region of interest" description="Disordered" evidence="1">
    <location>
        <begin position="66"/>
        <end position="99"/>
    </location>
</feature>
<name>A0ABT1VDH5_9ACTN</name>
<proteinExistence type="predicted"/>
<evidence type="ECO:0000256" key="1">
    <source>
        <dbReference type="SAM" id="MobiDB-lite"/>
    </source>
</evidence>
<comment type="caution">
    <text evidence="2">The sequence shown here is derived from an EMBL/GenBank/DDBJ whole genome shotgun (WGS) entry which is preliminary data.</text>
</comment>
<evidence type="ECO:0000313" key="2">
    <source>
        <dbReference type="EMBL" id="MCQ8195336.1"/>
    </source>
</evidence>
<sequence length="99" mass="10642">MTEDTGPVAITWHELRRQVASLAQALTELGVRMGDRVGGGYWMPLFVTTTDGIDVDAVLSEKIRDAIRHGASPPATSPTRSSKPPAYRTPAPARNSKSP</sequence>
<accession>A0ABT1VDH5</accession>